<evidence type="ECO:0000256" key="6">
    <source>
        <dbReference type="ARBA" id="ARBA00022921"/>
    </source>
</evidence>
<dbReference type="KEGG" id="vg:13097030"/>
<keyword evidence="2 8" id="KW-0167">Capsid protein</keyword>
<accession>F2VIR7</accession>
<dbReference type="InterPro" id="IPR036973">
    <property type="entry name" value="Capsid_L1_sf_Papillomavir"/>
</dbReference>
<evidence type="ECO:0000256" key="4">
    <source>
        <dbReference type="ARBA" id="ARBA00022804"/>
    </source>
</evidence>
<dbReference type="GeneID" id="13097030"/>
<sequence length="529" mass="58769">MPLILVVAFTYIHIFAGRNANACIFNIFQMLHLPPPAPLSRVLHTDEFVSRTSTFYHCQSERLITIGHPFYKVQDGGNVVAEKVSPNQYRVFRVTLPDPNVLALTDSSLYNPEKERLVWILRGIDVGRGGPLGIGVTGHPYLDKLKDAENPNGSYNKGSDDARQNVCMDPKSVQMLILGCAPAIGQHWDKAEACASDRDAVDACPPLELKNTTIEDGDMFDIGFGCMNNSTLQATFSAVPLDITNTTTKHPDILKMTGDIYGNTCWFCVSREQMFARHLWSRNGDNGDPVPHTDGHKDTSLYLSGTGDTKTMATPVYFNTPSGSLLTSETQLFNRPFWMQRAQGLNNGVCWNNTLFVTVADNTRGTNLNISVAKQEGKNAESYTASNYKHYNRHCEIYELEFILQLATVALTPEALSHLHAMDSTILTKWNLGFTASNATAVESTYRYINSKATKCPIDIPEPEPKDKYADLTFWNVDVSKSLSKDLSAFPLGRKFLYQAGLQNGATRSATKRSATKTSTKVPTKRKRR</sequence>
<dbReference type="InterPro" id="IPR011222">
    <property type="entry name" value="dsDNA_vir_gr_I_capsid"/>
</dbReference>
<comment type="subcellular location">
    <subcellularLocation>
        <location evidence="1 8">Virion</location>
    </subcellularLocation>
</comment>
<comment type="similarity">
    <text evidence="8">Belongs to the papillomaviridae L1 protein family.</text>
</comment>
<proteinExistence type="inferred from homology"/>
<dbReference type="Proteomes" id="UP000102623">
    <property type="component" value="Segment"/>
</dbReference>
<evidence type="ECO:0000256" key="8">
    <source>
        <dbReference type="RuleBase" id="RU361248"/>
    </source>
</evidence>
<comment type="function">
    <text evidence="8">Forms an icosahedral capsid with a T=7 symmetry and a 50 nm diameter. The capsid is composed of 72 pentamers linked to each other by disulfide bonds and associated with L2 proteins. Binds to heparan sulfate proteoglycans on cell surface of basal layer keratinocytes to provide initial virion attachment. This binding mediates a conformational change in the virus capsid that facilitates efficient infection. The virion enters the host cell via endocytosis. During virus trafficking, L1 protein dissociates from the viral DNA and the genomic DNA is released to the host nucleus. The virion assembly takes place within the cell nucleus. Encapsulates the genomic DNA together with protein L2.</text>
</comment>
<evidence type="ECO:0000313" key="11">
    <source>
        <dbReference type="Proteomes" id="UP000102623"/>
    </source>
</evidence>
<dbReference type="Pfam" id="PF00500">
    <property type="entry name" value="Late_protein_L1"/>
    <property type="match status" value="1"/>
</dbReference>
<dbReference type="EMBL" id="GU117622">
    <property type="protein sequence ID" value="ADJ96352.1"/>
    <property type="molecule type" value="Genomic_DNA"/>
</dbReference>
<keyword evidence="8" id="KW-1145">T=7 icosahedral capsid protein</keyword>
<dbReference type="Gene3D" id="2.60.175.20">
    <property type="entry name" value="Major capsid L1 (late) superfamily, Papillomavirus"/>
    <property type="match status" value="1"/>
</dbReference>
<dbReference type="InterPro" id="IPR002210">
    <property type="entry name" value="Capsid_L1_Papillomavir"/>
</dbReference>
<dbReference type="GO" id="GO:0019062">
    <property type="term" value="P:virion attachment to host cell"/>
    <property type="evidence" value="ECO:0007669"/>
    <property type="project" value="UniProtKB-UniRule"/>
</dbReference>
<evidence type="ECO:0000256" key="2">
    <source>
        <dbReference type="ARBA" id="ARBA00022561"/>
    </source>
</evidence>
<evidence type="ECO:0000256" key="9">
    <source>
        <dbReference type="SAM" id="MobiDB-lite"/>
    </source>
</evidence>
<evidence type="ECO:0000256" key="3">
    <source>
        <dbReference type="ARBA" id="ARBA00022581"/>
    </source>
</evidence>
<dbReference type="OrthoDB" id="5037at10239"/>
<dbReference type="GO" id="GO:0039620">
    <property type="term" value="C:T=7 icosahedral viral capsid"/>
    <property type="evidence" value="ECO:0007669"/>
    <property type="project" value="UniProtKB-KW"/>
</dbReference>
<dbReference type="GO" id="GO:0005198">
    <property type="term" value="F:structural molecule activity"/>
    <property type="evidence" value="ECO:0007669"/>
    <property type="project" value="InterPro"/>
</dbReference>
<dbReference type="SUPFAM" id="SSF88648">
    <property type="entry name" value="Group I dsDNA viruses"/>
    <property type="match status" value="1"/>
</dbReference>
<dbReference type="PRINTS" id="PR00865">
    <property type="entry name" value="HPVCAPSIDL1"/>
</dbReference>
<feature type="region of interest" description="Disordered" evidence="9">
    <location>
        <begin position="505"/>
        <end position="529"/>
    </location>
</feature>
<evidence type="ECO:0000256" key="5">
    <source>
        <dbReference type="ARBA" id="ARBA00022844"/>
    </source>
</evidence>
<organism evidence="10 11">
    <name type="scientific">Phocoena phocoena papillomavirus 2</name>
    <dbReference type="NCBI Taxonomy" id="706526"/>
    <lineage>
        <taxon>Viruses</taxon>
        <taxon>Monodnaviria</taxon>
        <taxon>Shotokuvirae</taxon>
        <taxon>Cossaviricota</taxon>
        <taxon>Papovaviricetes</taxon>
        <taxon>Zurhausenvirales</taxon>
        <taxon>Papillomaviridae</taxon>
        <taxon>Firstpapillomavirinae</taxon>
        <taxon>Upsilonpapillomavirus</taxon>
        <taxon>Upsilonpapillomavirus 3</taxon>
    </lineage>
</organism>
<evidence type="ECO:0000256" key="1">
    <source>
        <dbReference type="ARBA" id="ARBA00004328"/>
    </source>
</evidence>
<keyword evidence="3 8" id="KW-0945">Host-virus interaction</keyword>
<keyword evidence="4 8" id="KW-1161">Viral attachment to host cell</keyword>
<name>F2VIR7_9PAPI</name>
<evidence type="ECO:0000256" key="7">
    <source>
        <dbReference type="ARBA" id="ARBA00023296"/>
    </source>
</evidence>
<evidence type="ECO:0000313" key="10">
    <source>
        <dbReference type="EMBL" id="ADJ96352.1"/>
    </source>
</evidence>
<dbReference type="GO" id="GO:0046718">
    <property type="term" value="P:symbiont entry into host cell"/>
    <property type="evidence" value="ECO:0007669"/>
    <property type="project" value="UniProtKB-UniRule"/>
</dbReference>
<keyword evidence="5 8" id="KW-0946">Virion</keyword>
<dbReference type="RefSeq" id="YP_006470633.1">
    <property type="nucleotide sequence ID" value="NC_018075.1"/>
</dbReference>
<keyword evidence="7 8" id="KW-1160">Virus entry into host cell</keyword>
<keyword evidence="11" id="KW-1185">Reference proteome</keyword>
<gene>
    <name evidence="8 10" type="primary">L1</name>
</gene>
<comment type="subunit">
    <text evidence="8">Self-assembles into homopentamers. The capsid has an icosahedral symmetry and consists of 72 capsomers, with each capsomer being a pentamer of L1. Interacts with the minor capsid protein L2; this interaction is necessary for viral genome encapsidation.</text>
</comment>
<keyword evidence="6 8" id="KW-0426">Late protein</keyword>
<protein>
    <recommendedName>
        <fullName evidence="8">Major capsid protein L1</fullName>
    </recommendedName>
</protein>
<reference evidence="10 11" key="1">
    <citation type="journal article" date="2011" name="Mol. Phylogenet. Evol.">
        <title>Modular organizations of novel cetacean papillomaviruses.</title>
        <authorList>
            <person name="Gottschling M."/>
            <person name="Bravo I.G."/>
            <person name="Schulz E."/>
            <person name="Bracho M.A."/>
            <person name="Deaville R."/>
            <person name="Jepson P.D."/>
            <person name="Bressem M.F."/>
            <person name="Stockfleth E."/>
            <person name="Nindl I."/>
        </authorList>
    </citation>
    <scope>NUCLEOTIDE SEQUENCE [LARGE SCALE GENOMIC DNA]</scope>
</reference>